<dbReference type="PROSITE" id="PS00211">
    <property type="entry name" value="ABC_TRANSPORTER_1"/>
    <property type="match status" value="1"/>
</dbReference>
<dbReference type="Gene3D" id="3.40.50.300">
    <property type="entry name" value="P-loop containing nucleotide triphosphate hydrolases"/>
    <property type="match status" value="1"/>
</dbReference>
<dbReference type="RefSeq" id="WP_236344273.1">
    <property type="nucleotide sequence ID" value="NZ_CAKMMF010000024.1"/>
</dbReference>
<dbReference type="Pfam" id="PF00005">
    <property type="entry name" value="ABC_tran"/>
    <property type="match status" value="1"/>
</dbReference>
<comment type="caution">
    <text evidence="6">The sequence shown here is derived from an EMBL/GenBank/DDBJ whole genome shotgun (WGS) entry which is preliminary data.</text>
</comment>
<feature type="domain" description="ABC transporter" evidence="5">
    <location>
        <begin position="9"/>
        <end position="238"/>
    </location>
</feature>
<dbReference type="InterPro" id="IPR003593">
    <property type="entry name" value="AAA+_ATPase"/>
</dbReference>
<dbReference type="GO" id="GO:0016787">
    <property type="term" value="F:hydrolase activity"/>
    <property type="evidence" value="ECO:0007669"/>
    <property type="project" value="UniProtKB-KW"/>
</dbReference>
<dbReference type="PANTHER" id="PTHR43335">
    <property type="entry name" value="ABC TRANSPORTER, ATP-BINDING PROTEIN"/>
    <property type="match status" value="1"/>
</dbReference>
<evidence type="ECO:0000256" key="1">
    <source>
        <dbReference type="ARBA" id="ARBA00005417"/>
    </source>
</evidence>
<evidence type="ECO:0000259" key="5">
    <source>
        <dbReference type="PROSITE" id="PS50893"/>
    </source>
</evidence>
<dbReference type="PROSITE" id="PS50893">
    <property type="entry name" value="ABC_TRANSPORTER_2"/>
    <property type="match status" value="1"/>
</dbReference>
<protein>
    <submittedName>
        <fullName evidence="6">ABC transporter ATP-binding protein YxlF</fullName>
        <ecNumber evidence="6">3.6.3.-</ecNumber>
    </submittedName>
</protein>
<keyword evidence="2" id="KW-0813">Transport</keyword>
<dbReference type="InterPro" id="IPR017871">
    <property type="entry name" value="ABC_transporter-like_CS"/>
</dbReference>
<dbReference type="SMART" id="SM00382">
    <property type="entry name" value="AAA"/>
    <property type="match status" value="1"/>
</dbReference>
<keyword evidence="3" id="KW-0547">Nucleotide-binding</keyword>
<evidence type="ECO:0000256" key="3">
    <source>
        <dbReference type="ARBA" id="ARBA00022741"/>
    </source>
</evidence>
<proteinExistence type="inferred from homology"/>
<dbReference type="EMBL" id="CAKMMF010000024">
    <property type="protein sequence ID" value="CAH1215313.1"/>
    <property type="molecule type" value="Genomic_DNA"/>
</dbReference>
<name>A0ABM9CIQ5_9BACL</name>
<evidence type="ECO:0000256" key="2">
    <source>
        <dbReference type="ARBA" id="ARBA00022448"/>
    </source>
</evidence>
<accession>A0ABM9CIQ5</accession>
<evidence type="ECO:0000313" key="7">
    <source>
        <dbReference type="Proteomes" id="UP000838686"/>
    </source>
</evidence>
<evidence type="ECO:0000313" key="6">
    <source>
        <dbReference type="EMBL" id="CAH1215313.1"/>
    </source>
</evidence>
<dbReference type="Proteomes" id="UP000838686">
    <property type="component" value="Unassembled WGS sequence"/>
</dbReference>
<dbReference type="PANTHER" id="PTHR43335:SF2">
    <property type="entry name" value="ABC TRANSPORTER, ATP-BINDING PROTEIN"/>
    <property type="match status" value="1"/>
</dbReference>
<sequence length="296" mass="32747">MKDERIHTVHIQDLAKSYRRKHALQPLQLKLMKGVTGLLGPNGAGKTTFMSLLATLVKPSNGTAQIYGHDLIDGARDIRSLLGYMPQRVNVPGQLTGEELLLYAASMKGIKDAAARKQEAERVLNEVNLLERSGDRLKGYSGGMRQRIGIAQALIGQPRLLLFDEPTAGLDPSERIRFRNLVRGLGQERTVLLSTHIVSDLDSTCEYVVVFHKGRLHFQGTLQELADQAAGKVWETIVSPLQAEEWYAKRLVVSGSREGDGMRLRLIADEIPTAEAKSVEPTLEDGYVAVLKENML</sequence>
<keyword evidence="6" id="KW-0378">Hydrolase</keyword>
<dbReference type="SUPFAM" id="SSF52540">
    <property type="entry name" value="P-loop containing nucleoside triphosphate hydrolases"/>
    <property type="match status" value="1"/>
</dbReference>
<dbReference type="EC" id="3.6.3.-" evidence="6"/>
<keyword evidence="7" id="KW-1185">Reference proteome</keyword>
<organism evidence="6 7">
    <name type="scientific">Paenibacillus plantiphilus</name>
    <dbReference type="NCBI Taxonomy" id="2905650"/>
    <lineage>
        <taxon>Bacteria</taxon>
        <taxon>Bacillati</taxon>
        <taxon>Bacillota</taxon>
        <taxon>Bacilli</taxon>
        <taxon>Bacillales</taxon>
        <taxon>Paenibacillaceae</taxon>
        <taxon>Paenibacillus</taxon>
    </lineage>
</organism>
<reference evidence="6" key="1">
    <citation type="submission" date="2022-01" db="EMBL/GenBank/DDBJ databases">
        <authorList>
            <person name="Criscuolo A."/>
        </authorList>
    </citation>
    <scope>NUCLEOTIDE SEQUENCE</scope>
    <source>
        <strain evidence="6">CIP111893</strain>
    </source>
</reference>
<keyword evidence="4 6" id="KW-0067">ATP-binding</keyword>
<dbReference type="GO" id="GO:0005524">
    <property type="term" value="F:ATP binding"/>
    <property type="evidence" value="ECO:0007669"/>
    <property type="project" value="UniProtKB-KW"/>
</dbReference>
<comment type="similarity">
    <text evidence="1">Belongs to the ABC transporter superfamily.</text>
</comment>
<dbReference type="InterPro" id="IPR003439">
    <property type="entry name" value="ABC_transporter-like_ATP-bd"/>
</dbReference>
<dbReference type="InterPro" id="IPR027417">
    <property type="entry name" value="P-loop_NTPase"/>
</dbReference>
<evidence type="ECO:0000256" key="4">
    <source>
        <dbReference type="ARBA" id="ARBA00022840"/>
    </source>
</evidence>
<gene>
    <name evidence="6" type="primary">yxlF_4</name>
    <name evidence="6" type="ORF">PAECIP111893_03920</name>
</gene>